<dbReference type="Proteomes" id="UP000568106">
    <property type="component" value="Unassembled WGS sequence"/>
</dbReference>
<dbReference type="InterPro" id="IPR011330">
    <property type="entry name" value="Glyco_hydro/deAcase_b/a-brl"/>
</dbReference>
<dbReference type="Pfam" id="PF03065">
    <property type="entry name" value="Glyco_hydro_57"/>
    <property type="match status" value="1"/>
</dbReference>
<keyword evidence="2 5" id="KW-0119">Carbohydrate metabolism</keyword>
<dbReference type="GO" id="GO:0030979">
    <property type="term" value="P:alpha-glucan biosynthetic process"/>
    <property type="evidence" value="ECO:0007669"/>
    <property type="project" value="InterPro"/>
</dbReference>
<evidence type="ECO:0000256" key="6">
    <source>
        <dbReference type="SAM" id="MobiDB-lite"/>
    </source>
</evidence>
<sequence length="601" mass="68633">MTKTSFDNASRPAGFLTFTLHAHLPYVVNHGTWPHGLEWLHEAAAETYLPLLRVLKNLERDHIRFNCNLNLSPILLEQLSHPVFLAEFPHYLTRKIVAAREDEAFFLQSGDGHLAETARFWQRFFSQALEDFKHFDRDLIAAFRHFNDTGLIDIITCGATHGYMPLLGTDESVRAQIRTAVDTHIRHIGKAPRGIWAPECGYRPAGPWSYPVSNADGSPTPPTFNRIGVEQALSEAGLEFFFVDTHLVEESRRTSSPYDRPGDHEPQSPEEDRQTHQPHRSLYQPYYVDGPYDKHHATTIFPRDPRTGLQVWSGDTGYPGDSLYLDFHKKRWPGGHRYWRVTGSRVDMNDKQPYYPLQAAEHTKAHASHFVHLVYEALKSGFNDTTPPILCSPFDAELFGHWWFEGPLWLEAVARNLHEYESGIQLISCADYLDQYPRAGFIAMPEGSWGSEGNNQVWLNPETSWTYSHIYPAEIYTRDVCTAGLWRTSALGLRIMQQLCRELLLLESSDWQFLITTGAARDYAEIRFLTHNDQFNELKAIWQSFESTGALTEAEQTRLAEIELRDSIFPDIDPSLWVSGASETRPDQPGPTQTHPVETAV</sequence>
<dbReference type="Gene3D" id="3.20.110.10">
    <property type="entry name" value="Glycoside hydrolase 38, N terminal domain"/>
    <property type="match status" value="1"/>
</dbReference>
<feature type="binding site" evidence="4">
    <location>
        <position position="320"/>
    </location>
    <ligand>
        <name>substrate</name>
    </ligand>
</feature>
<dbReference type="PANTHER" id="PTHR41695:SF1">
    <property type="entry name" value="1,4-ALPHA-GLUCAN BRANCHING ENZYME TK1436"/>
    <property type="match status" value="1"/>
</dbReference>
<keyword evidence="9" id="KW-0808">Transferase</keyword>
<comment type="similarity">
    <text evidence="1 5">Belongs to the glycosyl hydrolase 57 family.</text>
</comment>
<dbReference type="InterPro" id="IPR037090">
    <property type="entry name" value="57_glycoside_trans_central"/>
</dbReference>
<dbReference type="InterPro" id="IPR027291">
    <property type="entry name" value="Glyco_hydro_38_N_sf"/>
</dbReference>
<comment type="caution">
    <text evidence="9">The sequence shown here is derived from an EMBL/GenBank/DDBJ whole genome shotgun (WGS) entry which is preliminary data.</text>
</comment>
<name>A0A7W8IIK9_9BACT</name>
<feature type="domain" description="1,4-alpha-glucan branching enzyme C-terminal" evidence="8">
    <location>
        <begin position="469"/>
        <end position="577"/>
    </location>
</feature>
<evidence type="ECO:0000259" key="7">
    <source>
        <dbReference type="Pfam" id="PF03065"/>
    </source>
</evidence>
<organism evidence="9 10">
    <name type="scientific">Tunturiibacter empetritectus</name>
    <dbReference type="NCBI Taxonomy" id="3069691"/>
    <lineage>
        <taxon>Bacteria</taxon>
        <taxon>Pseudomonadati</taxon>
        <taxon>Acidobacteriota</taxon>
        <taxon>Terriglobia</taxon>
        <taxon>Terriglobales</taxon>
        <taxon>Acidobacteriaceae</taxon>
        <taxon>Tunturiibacter</taxon>
    </lineage>
</organism>
<feature type="compositionally biased region" description="Polar residues" evidence="6">
    <location>
        <begin position="590"/>
        <end position="601"/>
    </location>
</feature>
<keyword evidence="10" id="KW-1185">Reference proteome</keyword>
<keyword evidence="9" id="KW-0328">Glycosyltransferase</keyword>
<dbReference type="InterPro" id="IPR040042">
    <property type="entry name" value="Branching_enz_MT3115-like"/>
</dbReference>
<dbReference type="InterPro" id="IPR004300">
    <property type="entry name" value="Glyco_hydro_57_N"/>
</dbReference>
<protein>
    <submittedName>
        <fullName evidence="9">1,4-alpha-glucan branching enzyme</fullName>
        <ecNumber evidence="9">2.4.1.18</ecNumber>
    </submittedName>
</protein>
<feature type="region of interest" description="Disordered" evidence="6">
    <location>
        <begin position="252"/>
        <end position="278"/>
    </location>
</feature>
<dbReference type="InterPro" id="IPR015293">
    <property type="entry name" value="BE_C"/>
</dbReference>
<dbReference type="EC" id="2.4.1.18" evidence="9"/>
<feature type="region of interest" description="Disordered" evidence="6">
    <location>
        <begin position="579"/>
        <end position="601"/>
    </location>
</feature>
<proteinExistence type="inferred from homology"/>
<dbReference type="AlphaFoldDB" id="A0A7W8IIK9"/>
<evidence type="ECO:0000256" key="1">
    <source>
        <dbReference type="ARBA" id="ARBA00006821"/>
    </source>
</evidence>
<evidence type="ECO:0000259" key="8">
    <source>
        <dbReference type="Pfam" id="PF09210"/>
    </source>
</evidence>
<gene>
    <name evidence="9" type="ORF">HDF09_002509</name>
</gene>
<feature type="binding site" evidence="4">
    <location>
        <position position="303"/>
    </location>
    <ligand>
        <name>substrate</name>
    </ligand>
</feature>
<feature type="active site" description="Proton donor" evidence="3">
    <location>
        <position position="395"/>
    </location>
</feature>
<feature type="binding site" evidence="4">
    <location>
        <position position="449"/>
    </location>
    <ligand>
        <name>substrate</name>
    </ligand>
</feature>
<feature type="compositionally biased region" description="Basic and acidic residues" evidence="6">
    <location>
        <begin position="260"/>
        <end position="275"/>
    </location>
</feature>
<dbReference type="EMBL" id="JACHDY010000003">
    <property type="protein sequence ID" value="MBB5317823.1"/>
    <property type="molecule type" value="Genomic_DNA"/>
</dbReference>
<dbReference type="SUPFAM" id="SSF88688">
    <property type="entry name" value="Families 57/38 glycoside transferase middle domain"/>
    <property type="match status" value="1"/>
</dbReference>
<dbReference type="SUPFAM" id="SSF88713">
    <property type="entry name" value="Glycoside hydrolase/deacetylase"/>
    <property type="match status" value="1"/>
</dbReference>
<dbReference type="PANTHER" id="PTHR41695">
    <property type="entry name" value="1,4-ALPHA-GLUCAN BRANCHING ENZYME RV3031-RELATED"/>
    <property type="match status" value="1"/>
</dbReference>
<evidence type="ECO:0000256" key="4">
    <source>
        <dbReference type="PIRSR" id="PIRSR640042-2"/>
    </source>
</evidence>
<dbReference type="GO" id="GO:0005576">
    <property type="term" value="C:extracellular region"/>
    <property type="evidence" value="ECO:0007669"/>
    <property type="project" value="TreeGrafter"/>
</dbReference>
<dbReference type="InterPro" id="IPR028995">
    <property type="entry name" value="Glyco_hydro_57/38_cen_sf"/>
</dbReference>
<evidence type="ECO:0000313" key="9">
    <source>
        <dbReference type="EMBL" id="MBB5317823.1"/>
    </source>
</evidence>
<accession>A0A7W8IIK9</accession>
<feature type="domain" description="Glycoside hydrolase family 57 N-terminal" evidence="7">
    <location>
        <begin position="17"/>
        <end position="445"/>
    </location>
</feature>
<evidence type="ECO:0000256" key="5">
    <source>
        <dbReference type="RuleBase" id="RU361196"/>
    </source>
</evidence>
<dbReference type="Gene3D" id="1.20.1430.10">
    <property type="entry name" value="Families 57/38 glycoside transferase, middle domain"/>
    <property type="match status" value="1"/>
</dbReference>
<feature type="active site" description="Nucleophile" evidence="3">
    <location>
        <position position="199"/>
    </location>
</feature>
<evidence type="ECO:0000256" key="3">
    <source>
        <dbReference type="PIRSR" id="PIRSR640042-1"/>
    </source>
</evidence>
<evidence type="ECO:0000313" key="10">
    <source>
        <dbReference type="Proteomes" id="UP000568106"/>
    </source>
</evidence>
<feature type="binding site" evidence="4">
    <location>
        <position position="510"/>
    </location>
    <ligand>
        <name>substrate</name>
    </ligand>
</feature>
<dbReference type="GO" id="GO:0003844">
    <property type="term" value="F:1,4-alpha-glucan branching enzyme activity"/>
    <property type="evidence" value="ECO:0007669"/>
    <property type="project" value="UniProtKB-EC"/>
</dbReference>
<dbReference type="Pfam" id="PF09210">
    <property type="entry name" value="BE_C"/>
    <property type="match status" value="1"/>
</dbReference>
<reference evidence="9" key="1">
    <citation type="submission" date="2020-08" db="EMBL/GenBank/DDBJ databases">
        <title>Genomic Encyclopedia of Type Strains, Phase IV (KMG-V): Genome sequencing to study the core and pangenomes of soil and plant-associated prokaryotes.</title>
        <authorList>
            <person name="Whitman W."/>
        </authorList>
    </citation>
    <scope>NUCLEOTIDE SEQUENCE [LARGE SCALE GENOMIC DNA]</scope>
    <source>
        <strain evidence="9">M8UP27</strain>
    </source>
</reference>
<evidence type="ECO:0000256" key="2">
    <source>
        <dbReference type="ARBA" id="ARBA00023277"/>
    </source>
</evidence>